<dbReference type="InterPro" id="IPR024455">
    <property type="entry name" value="Phage_capsid"/>
</dbReference>
<accession>G7QC56</accession>
<dbReference type="SUPFAM" id="SSF56563">
    <property type="entry name" value="Major capsid protein gp5"/>
    <property type="match status" value="1"/>
</dbReference>
<dbReference type="Gene3D" id="3.30.2320.10">
    <property type="entry name" value="hypothetical protein PF0899 domain"/>
    <property type="match status" value="1"/>
</dbReference>
<evidence type="ECO:0000256" key="1">
    <source>
        <dbReference type="ARBA" id="ARBA00004328"/>
    </source>
</evidence>
<dbReference type="Gene3D" id="3.30.2400.10">
    <property type="entry name" value="Major capsid protein gp5"/>
    <property type="match status" value="1"/>
</dbReference>
<reference evidence="4" key="1">
    <citation type="journal article" date="2015" name="Genome Announc.">
        <title>High-Quality Draft Genome Sequence of Desulfovibrio carbinoliphilus FW-101-2B, an Organic Acid-Oxidizing Sulfate-Reducing Bacterium Isolated from Uranium(VI)-Contaminated Groundwater.</title>
        <authorList>
            <person name="Ramsay B.D."/>
            <person name="Hwang C."/>
            <person name="Woo H.L."/>
            <person name="Carroll S.L."/>
            <person name="Lucas S."/>
            <person name="Han J."/>
            <person name="Lapidus A.L."/>
            <person name="Cheng J.F."/>
            <person name="Goodwin L.A."/>
            <person name="Pitluck S."/>
            <person name="Peters L."/>
            <person name="Chertkov O."/>
            <person name="Held B."/>
            <person name="Detter J.C."/>
            <person name="Han C.S."/>
            <person name="Tapia R."/>
            <person name="Land M.L."/>
            <person name="Hauser L.J."/>
            <person name="Kyrpides N.C."/>
            <person name="Ivanova N.N."/>
            <person name="Mikhailova N."/>
            <person name="Pagani I."/>
            <person name="Woyke T."/>
            <person name="Arkin A.P."/>
            <person name="Dehal P."/>
            <person name="Chivian D."/>
            <person name="Criddle C.S."/>
            <person name="Wu W."/>
            <person name="Chakraborty R."/>
            <person name="Hazen T.C."/>
            <person name="Fields M.W."/>
        </authorList>
    </citation>
    <scope>NUCLEOTIDE SEQUENCE [LARGE SCALE GENOMIC DNA]</scope>
    <source>
        <strain evidence="4">FW-101-2B</strain>
    </source>
</reference>
<feature type="domain" description="Phage capsid-like C-terminal" evidence="2">
    <location>
        <begin position="145"/>
        <end position="428"/>
    </location>
</feature>
<dbReference type="eggNOG" id="COG4653">
    <property type="taxonomic scope" value="Bacteria"/>
</dbReference>
<gene>
    <name evidence="3" type="ORF">DFW101_3506</name>
</gene>
<dbReference type="OrthoDB" id="6982310at2"/>
<comment type="subcellular location">
    <subcellularLocation>
        <location evidence="1">Virion</location>
    </subcellularLocation>
</comment>
<dbReference type="NCBIfam" id="TIGR01554">
    <property type="entry name" value="major_cap_HK97"/>
    <property type="match status" value="1"/>
</dbReference>
<dbReference type="HOGENOM" id="CLU_042519_0_0_7"/>
<name>G7QC56_9BACT</name>
<dbReference type="InterPro" id="IPR054612">
    <property type="entry name" value="Phage_capsid-like_C"/>
</dbReference>
<sequence>MKDILALRKERAEKVDKLAAVLTEIGDGDPTEDQAKAFSDVEAEIKSLDGQIDRAETLEAAKAKSAVPVKDEAAPFTVERDANGLPRIVQVESDQNIKGATFGKFVRAIAAGGGQKSGATAAAASLYGESHPVTKALAASIGSAGGFLVPATYSNEVIELLRAQAVVRRAGARSMPMQGTLLVPRITAGTSASYVGENNPIGKTGMTFGQIQLNARKLAAVVPISNDLLRANGPAADGIVASDIVSGMALTEDSAFLRGDGTGNAPKGIYHWIVAANRQATAGTTLANIETDIRFCLNSLLGNNVRMLSPGWIMPPRSRVYLQFLRDANGMLAFPEVSQGQLKGYPIYESNVVPANLGSGGNEAEMYLCDMADAVIGEESGIELMVSDTAAYNDGSTVVAAFSQDQTVVRAIARHDFCLRHDRSAAIVTGITWGA</sequence>
<protein>
    <submittedName>
        <fullName evidence="3">HK97 family phage major capsid protein</fullName>
    </submittedName>
</protein>
<evidence type="ECO:0000313" key="3">
    <source>
        <dbReference type="EMBL" id="EHJ49502.1"/>
    </source>
</evidence>
<evidence type="ECO:0000313" key="4">
    <source>
        <dbReference type="Proteomes" id="UP000004662"/>
    </source>
</evidence>
<dbReference type="Proteomes" id="UP000004662">
    <property type="component" value="Chromosome"/>
</dbReference>
<keyword evidence="4" id="KW-1185">Reference proteome</keyword>
<dbReference type="Pfam" id="PF05065">
    <property type="entry name" value="Phage_capsid"/>
    <property type="match status" value="1"/>
</dbReference>
<evidence type="ECO:0000259" key="2">
    <source>
        <dbReference type="Pfam" id="PF05065"/>
    </source>
</evidence>
<dbReference type="EMBL" id="CM001368">
    <property type="protein sequence ID" value="EHJ49502.1"/>
    <property type="molecule type" value="Genomic_DNA"/>
</dbReference>
<proteinExistence type="predicted"/>
<dbReference type="AlphaFoldDB" id="G7QC56"/>
<organism evidence="3 4">
    <name type="scientific">Solidesulfovibrio carbinoliphilus subsp. oakridgensis</name>
    <dbReference type="NCBI Taxonomy" id="694327"/>
    <lineage>
        <taxon>Bacteria</taxon>
        <taxon>Pseudomonadati</taxon>
        <taxon>Thermodesulfobacteriota</taxon>
        <taxon>Desulfovibrionia</taxon>
        <taxon>Desulfovibrionales</taxon>
        <taxon>Desulfovibrionaceae</taxon>
        <taxon>Solidesulfovibrio</taxon>
    </lineage>
</organism>
<dbReference type="STRING" id="694327.DFW101_3506"/>
<dbReference type="RefSeq" id="WP_009182826.1">
    <property type="nucleotide sequence ID" value="NZ_CM001368.1"/>
</dbReference>